<dbReference type="EMBL" id="JAHRIQ010095064">
    <property type="protein sequence ID" value="MEQ2252462.1"/>
    <property type="molecule type" value="Genomic_DNA"/>
</dbReference>
<name>A0ABV0V6S3_9TELE</name>
<organism evidence="1 2">
    <name type="scientific">Ilyodon furcidens</name>
    <name type="common">goldbreast splitfin</name>
    <dbReference type="NCBI Taxonomy" id="33524"/>
    <lineage>
        <taxon>Eukaryota</taxon>
        <taxon>Metazoa</taxon>
        <taxon>Chordata</taxon>
        <taxon>Craniata</taxon>
        <taxon>Vertebrata</taxon>
        <taxon>Euteleostomi</taxon>
        <taxon>Actinopterygii</taxon>
        <taxon>Neopterygii</taxon>
        <taxon>Teleostei</taxon>
        <taxon>Neoteleostei</taxon>
        <taxon>Acanthomorphata</taxon>
        <taxon>Ovalentaria</taxon>
        <taxon>Atherinomorphae</taxon>
        <taxon>Cyprinodontiformes</taxon>
        <taxon>Goodeidae</taxon>
        <taxon>Ilyodon</taxon>
    </lineage>
</organism>
<reference evidence="1 2" key="1">
    <citation type="submission" date="2021-06" db="EMBL/GenBank/DDBJ databases">
        <authorList>
            <person name="Palmer J.M."/>
        </authorList>
    </citation>
    <scope>NUCLEOTIDE SEQUENCE [LARGE SCALE GENOMIC DNA]</scope>
    <source>
        <strain evidence="2">if_2019</strain>
        <tissue evidence="1">Muscle</tissue>
    </source>
</reference>
<evidence type="ECO:0000313" key="2">
    <source>
        <dbReference type="Proteomes" id="UP001482620"/>
    </source>
</evidence>
<accession>A0ABV0V6S3</accession>
<proteinExistence type="predicted"/>
<evidence type="ECO:0000313" key="1">
    <source>
        <dbReference type="EMBL" id="MEQ2252462.1"/>
    </source>
</evidence>
<comment type="caution">
    <text evidence="1">The sequence shown here is derived from an EMBL/GenBank/DDBJ whole genome shotgun (WGS) entry which is preliminary data.</text>
</comment>
<sequence length="104" mass="12139">MKSGLDIKLGKDEKENNWYWLQAVHKEYHAPTWHNIQTTTMPQAKHGLQQLLSGLQDFSALLFIFPKVTSKAQMPIVGFLLSFLLHLHSVFSRERKFFHYQIGV</sequence>
<dbReference type="Proteomes" id="UP001482620">
    <property type="component" value="Unassembled WGS sequence"/>
</dbReference>
<keyword evidence="2" id="KW-1185">Reference proteome</keyword>
<protein>
    <submittedName>
        <fullName evidence="1">Uncharacterized protein</fullName>
    </submittedName>
</protein>
<gene>
    <name evidence="1" type="ORF">ILYODFUR_021930</name>
</gene>